<reference evidence="3" key="1">
    <citation type="submission" date="2016-10" db="EMBL/GenBank/DDBJ databases">
        <authorList>
            <person name="Varghese N."/>
            <person name="Submissions S."/>
        </authorList>
    </citation>
    <scope>NUCLEOTIDE SEQUENCE [LARGE SCALE GENOMIC DNA]</scope>
    <source>
        <strain evidence="3">DSM 23317</strain>
    </source>
</reference>
<sequence>MRSKLALAALALLMATSAQAADQILTLEDGRQVILRDDFTWQYLAPANEPEETVRETSTTPDAIPPVAATIPVIATAPTAPSKGMPAKPMSSGVKVVPGQDKDVMQLSDSGADILLGHASYEGGELVIFTAITNQGRESIIEIDLSVRVMDENGQILADETVPVWRSIKRMADTYLRPDSSKPGLVIRIPVEQREVYQLKVEVEALSTR</sequence>
<dbReference type="OrthoDB" id="5593708at2"/>
<evidence type="ECO:0000256" key="1">
    <source>
        <dbReference type="SAM" id="SignalP"/>
    </source>
</evidence>
<gene>
    <name evidence="2" type="ORF">SAMN04488540_104224</name>
</gene>
<dbReference type="Proteomes" id="UP000199527">
    <property type="component" value="Unassembled WGS sequence"/>
</dbReference>
<dbReference type="EMBL" id="FNEM01000004">
    <property type="protein sequence ID" value="SDJ01238.1"/>
    <property type="molecule type" value="Genomic_DNA"/>
</dbReference>
<name>A0A1G8Q9F9_9GAMM</name>
<accession>A0A1G8Q9F9</accession>
<organism evidence="2 3">
    <name type="scientific">Ferrimonas sediminum</name>
    <dbReference type="NCBI Taxonomy" id="718193"/>
    <lineage>
        <taxon>Bacteria</taxon>
        <taxon>Pseudomonadati</taxon>
        <taxon>Pseudomonadota</taxon>
        <taxon>Gammaproteobacteria</taxon>
        <taxon>Alteromonadales</taxon>
        <taxon>Ferrimonadaceae</taxon>
        <taxon>Ferrimonas</taxon>
    </lineage>
</organism>
<evidence type="ECO:0008006" key="4">
    <source>
        <dbReference type="Google" id="ProtNLM"/>
    </source>
</evidence>
<keyword evidence="1" id="KW-0732">Signal</keyword>
<feature type="chain" id="PRO_5011506781" description="DUF3157 domain-containing protein" evidence="1">
    <location>
        <begin position="21"/>
        <end position="209"/>
    </location>
</feature>
<dbReference type="Pfam" id="PF11355">
    <property type="entry name" value="DUF3157"/>
    <property type="match status" value="1"/>
</dbReference>
<feature type="signal peptide" evidence="1">
    <location>
        <begin position="1"/>
        <end position="20"/>
    </location>
</feature>
<evidence type="ECO:0000313" key="2">
    <source>
        <dbReference type="EMBL" id="SDJ01238.1"/>
    </source>
</evidence>
<dbReference type="AlphaFoldDB" id="A0A1G8Q9F9"/>
<dbReference type="InterPro" id="IPR021501">
    <property type="entry name" value="DUF3157"/>
</dbReference>
<protein>
    <recommendedName>
        <fullName evidence="4">DUF3157 domain-containing protein</fullName>
    </recommendedName>
</protein>
<evidence type="ECO:0000313" key="3">
    <source>
        <dbReference type="Proteomes" id="UP000199527"/>
    </source>
</evidence>
<proteinExistence type="predicted"/>
<keyword evidence="3" id="KW-1185">Reference proteome</keyword>
<dbReference type="RefSeq" id="WP_090364070.1">
    <property type="nucleotide sequence ID" value="NZ_FNEM01000004.1"/>
</dbReference>